<evidence type="ECO:0000313" key="2">
    <source>
        <dbReference type="EMBL" id="RFT26653.1"/>
    </source>
</evidence>
<feature type="region of interest" description="Disordered" evidence="1">
    <location>
        <begin position="1"/>
        <end position="28"/>
    </location>
</feature>
<feature type="compositionally biased region" description="Low complexity" evidence="1">
    <location>
        <begin position="19"/>
        <end position="28"/>
    </location>
</feature>
<gene>
    <name evidence="2" type="ORF">CG405_08925</name>
</gene>
<evidence type="ECO:0000256" key="1">
    <source>
        <dbReference type="SAM" id="MobiDB-lite"/>
    </source>
</evidence>
<dbReference type="SUPFAM" id="SSF56300">
    <property type="entry name" value="Metallo-dependent phosphatases"/>
    <property type="match status" value="1"/>
</dbReference>
<organism evidence="2 3">
    <name type="scientific">Gardnerella vaginalis</name>
    <dbReference type="NCBI Taxonomy" id="2702"/>
    <lineage>
        <taxon>Bacteria</taxon>
        <taxon>Bacillati</taxon>
        <taxon>Actinomycetota</taxon>
        <taxon>Actinomycetes</taxon>
        <taxon>Bifidobacteriales</taxon>
        <taxon>Bifidobacteriaceae</taxon>
        <taxon>Gardnerella</taxon>
    </lineage>
</organism>
<dbReference type="Proteomes" id="UP000258379">
    <property type="component" value="Unassembled WGS sequence"/>
</dbReference>
<reference evidence="2 3" key="1">
    <citation type="submission" date="2017-07" db="EMBL/GenBank/DDBJ databases">
        <title>A comparative genomics approach to explaining the enigmatic role of Gardnerella vaginalis in the vaginal microbiome.</title>
        <authorList>
            <person name="Vancuren S.J."/>
            <person name="Hill J.E."/>
        </authorList>
    </citation>
    <scope>NUCLEOTIDE SEQUENCE [LARGE SCALE GENOMIC DNA]</scope>
    <source>
        <strain evidence="2 3">WP023</strain>
    </source>
</reference>
<protein>
    <submittedName>
        <fullName evidence="2">Serine/threonine protein phosphatase</fullName>
    </submittedName>
</protein>
<comment type="caution">
    <text evidence="2">The sequence shown here is derived from an EMBL/GenBank/DDBJ whole genome shotgun (WGS) entry which is preliminary data.</text>
</comment>
<name>A0A3E2C4G0_GARVA</name>
<accession>A0A3E2C4G0</accession>
<dbReference type="InterPro" id="IPR029052">
    <property type="entry name" value="Metallo-depent_PP-like"/>
</dbReference>
<feature type="non-terminal residue" evidence="2">
    <location>
        <position position="116"/>
    </location>
</feature>
<dbReference type="EMBL" id="NNRU01000009">
    <property type="protein sequence ID" value="RFT26653.1"/>
    <property type="molecule type" value="Genomic_DNA"/>
</dbReference>
<evidence type="ECO:0000313" key="3">
    <source>
        <dbReference type="Proteomes" id="UP000258379"/>
    </source>
</evidence>
<proteinExistence type="predicted"/>
<dbReference type="AlphaFoldDB" id="A0A3E2C4G0"/>
<sequence>MSEIAESTNRDESKVLPTSESANSSESANLPMSISARLGKLQFHLSGKFRVLQFADVQDAPKISKDTIRLIESACDAVKPDIVIFTGNQIAGYVKDFADTFVRRRWSSEAFDSSSG</sequence>